<dbReference type="InterPro" id="IPR002941">
    <property type="entry name" value="DNA_methylase_N4/N6"/>
</dbReference>
<feature type="domain" description="DNA methylase N-4/N-6" evidence="9">
    <location>
        <begin position="23"/>
        <end position="182"/>
    </location>
</feature>
<dbReference type="EC" id="2.1.1.113" evidence="2"/>
<evidence type="ECO:0000256" key="6">
    <source>
        <dbReference type="ARBA" id="ARBA00022747"/>
    </source>
</evidence>
<accession>A0A0F9CW47</accession>
<evidence type="ECO:0000256" key="5">
    <source>
        <dbReference type="ARBA" id="ARBA00022691"/>
    </source>
</evidence>
<dbReference type="GO" id="GO:0015667">
    <property type="term" value="F:site-specific DNA-methyltransferase (cytosine-N4-specific) activity"/>
    <property type="evidence" value="ECO:0007669"/>
    <property type="project" value="UniProtKB-EC"/>
</dbReference>
<keyword evidence="7" id="KW-0238">DNA-binding</keyword>
<keyword evidence="5" id="KW-0949">S-adenosyl-L-methionine</keyword>
<proteinExistence type="inferred from homology"/>
<comment type="caution">
    <text evidence="10">The sequence shown here is derived from an EMBL/GenBank/DDBJ whole genome shotgun (WGS) entry which is preliminary data.</text>
</comment>
<dbReference type="PRINTS" id="PR00508">
    <property type="entry name" value="S21N4MTFRASE"/>
</dbReference>
<comment type="similarity">
    <text evidence="1">Belongs to the N(4)/N(6)-methyltransferase family. N(4) subfamily.</text>
</comment>
<dbReference type="GO" id="GO:0009307">
    <property type="term" value="P:DNA restriction-modification system"/>
    <property type="evidence" value="ECO:0007669"/>
    <property type="project" value="UniProtKB-KW"/>
</dbReference>
<dbReference type="SUPFAM" id="SSF53335">
    <property type="entry name" value="S-adenosyl-L-methionine-dependent methyltransferases"/>
    <property type="match status" value="1"/>
</dbReference>
<evidence type="ECO:0000313" key="10">
    <source>
        <dbReference type="EMBL" id="KKL53588.1"/>
    </source>
</evidence>
<protein>
    <recommendedName>
        <fullName evidence="2">site-specific DNA-methyltransferase (cytosine-N(4)-specific)</fullName>
        <ecNumber evidence="2">2.1.1.113</ecNumber>
    </recommendedName>
</protein>
<dbReference type="GO" id="GO:0032259">
    <property type="term" value="P:methylation"/>
    <property type="evidence" value="ECO:0007669"/>
    <property type="project" value="UniProtKB-KW"/>
</dbReference>
<organism evidence="10">
    <name type="scientific">marine sediment metagenome</name>
    <dbReference type="NCBI Taxonomy" id="412755"/>
    <lineage>
        <taxon>unclassified sequences</taxon>
        <taxon>metagenomes</taxon>
        <taxon>ecological metagenomes</taxon>
    </lineage>
</organism>
<comment type="catalytic activity">
    <reaction evidence="8">
        <text>a 2'-deoxycytidine in DNA + S-adenosyl-L-methionine = an N(4)-methyl-2'-deoxycytidine in DNA + S-adenosyl-L-homocysteine + H(+)</text>
        <dbReference type="Rhea" id="RHEA:16857"/>
        <dbReference type="Rhea" id="RHEA-COMP:11369"/>
        <dbReference type="Rhea" id="RHEA-COMP:13674"/>
        <dbReference type="ChEBI" id="CHEBI:15378"/>
        <dbReference type="ChEBI" id="CHEBI:57856"/>
        <dbReference type="ChEBI" id="CHEBI:59789"/>
        <dbReference type="ChEBI" id="CHEBI:85452"/>
        <dbReference type="ChEBI" id="CHEBI:137933"/>
        <dbReference type="EC" id="2.1.1.113"/>
    </reaction>
</comment>
<evidence type="ECO:0000256" key="7">
    <source>
        <dbReference type="ARBA" id="ARBA00023125"/>
    </source>
</evidence>
<keyword evidence="3" id="KW-0489">Methyltransferase</keyword>
<evidence type="ECO:0000256" key="2">
    <source>
        <dbReference type="ARBA" id="ARBA00012185"/>
    </source>
</evidence>
<sequence>METDIILHGESLEILKTLPNESIDCVVTSPPYWGLRDYGVENQLGLEKNLKEYLNKLCDIFDEVKRVLKQTGTCWVNLGDTYNSSPAGGIGYNAKVGATKNGVQSTNKGLQKNISEKCLCQIPSRFAIEMTDRGWILRNEIIWHKPNCMPSSINDRFTVDFEKLFFFVKNKKYYFKQQFEKGNPEGSHSQGHSG</sequence>
<evidence type="ECO:0000256" key="3">
    <source>
        <dbReference type="ARBA" id="ARBA00022603"/>
    </source>
</evidence>
<gene>
    <name evidence="10" type="ORF">LCGC14_2273980</name>
</gene>
<dbReference type="InterPro" id="IPR017985">
    <property type="entry name" value="MeTrfase_CN4_CS"/>
</dbReference>
<evidence type="ECO:0000256" key="1">
    <source>
        <dbReference type="ARBA" id="ARBA00010203"/>
    </source>
</evidence>
<evidence type="ECO:0000259" key="9">
    <source>
        <dbReference type="Pfam" id="PF01555"/>
    </source>
</evidence>
<dbReference type="GO" id="GO:0003677">
    <property type="term" value="F:DNA binding"/>
    <property type="evidence" value="ECO:0007669"/>
    <property type="project" value="UniProtKB-KW"/>
</dbReference>
<reference evidence="10" key="1">
    <citation type="journal article" date="2015" name="Nature">
        <title>Complex archaea that bridge the gap between prokaryotes and eukaryotes.</title>
        <authorList>
            <person name="Spang A."/>
            <person name="Saw J.H."/>
            <person name="Jorgensen S.L."/>
            <person name="Zaremba-Niedzwiedzka K."/>
            <person name="Martijn J."/>
            <person name="Lind A.E."/>
            <person name="van Eijk R."/>
            <person name="Schleper C."/>
            <person name="Guy L."/>
            <person name="Ettema T.J."/>
        </authorList>
    </citation>
    <scope>NUCLEOTIDE SEQUENCE</scope>
</reference>
<dbReference type="EMBL" id="LAZR01031497">
    <property type="protein sequence ID" value="KKL53588.1"/>
    <property type="molecule type" value="Genomic_DNA"/>
</dbReference>
<feature type="non-terminal residue" evidence="10">
    <location>
        <position position="194"/>
    </location>
</feature>
<dbReference type="GO" id="GO:0008170">
    <property type="term" value="F:N-methyltransferase activity"/>
    <property type="evidence" value="ECO:0007669"/>
    <property type="project" value="InterPro"/>
</dbReference>
<evidence type="ECO:0000256" key="8">
    <source>
        <dbReference type="ARBA" id="ARBA00049120"/>
    </source>
</evidence>
<dbReference type="Gene3D" id="3.40.50.150">
    <property type="entry name" value="Vaccinia Virus protein VP39"/>
    <property type="match status" value="1"/>
</dbReference>
<keyword evidence="4" id="KW-0808">Transferase</keyword>
<dbReference type="InterPro" id="IPR029063">
    <property type="entry name" value="SAM-dependent_MTases_sf"/>
</dbReference>
<keyword evidence="6" id="KW-0680">Restriction system</keyword>
<name>A0A0F9CW47_9ZZZZ</name>
<evidence type="ECO:0000256" key="4">
    <source>
        <dbReference type="ARBA" id="ARBA00022679"/>
    </source>
</evidence>
<dbReference type="PROSITE" id="PS00093">
    <property type="entry name" value="N4_MTASE"/>
    <property type="match status" value="1"/>
</dbReference>
<dbReference type="InterPro" id="IPR001091">
    <property type="entry name" value="RM_Methyltransferase"/>
</dbReference>
<dbReference type="AlphaFoldDB" id="A0A0F9CW47"/>
<dbReference type="Pfam" id="PF01555">
    <property type="entry name" value="N6_N4_Mtase"/>
    <property type="match status" value="1"/>
</dbReference>